<comment type="catalytic activity">
    <reaction evidence="3">
        <text>UTP + H2O = UMP + diphosphate + H(+)</text>
        <dbReference type="Rhea" id="RHEA:29395"/>
        <dbReference type="ChEBI" id="CHEBI:15377"/>
        <dbReference type="ChEBI" id="CHEBI:15378"/>
        <dbReference type="ChEBI" id="CHEBI:33019"/>
        <dbReference type="ChEBI" id="CHEBI:46398"/>
        <dbReference type="ChEBI" id="CHEBI:57865"/>
        <dbReference type="EC" id="3.6.1.9"/>
    </reaction>
</comment>
<keyword evidence="5" id="KW-1185">Reference proteome</keyword>
<dbReference type="Pfam" id="PF02545">
    <property type="entry name" value="Maf"/>
    <property type="match status" value="1"/>
</dbReference>
<comment type="catalytic activity">
    <reaction evidence="3">
        <text>dTTP + H2O = dTMP + diphosphate + H(+)</text>
        <dbReference type="Rhea" id="RHEA:28534"/>
        <dbReference type="ChEBI" id="CHEBI:15377"/>
        <dbReference type="ChEBI" id="CHEBI:15378"/>
        <dbReference type="ChEBI" id="CHEBI:33019"/>
        <dbReference type="ChEBI" id="CHEBI:37568"/>
        <dbReference type="ChEBI" id="CHEBI:63528"/>
        <dbReference type="EC" id="3.6.1.9"/>
    </reaction>
</comment>
<feature type="site" description="Important for substrate specificity" evidence="3">
    <location>
        <position position="11"/>
    </location>
</feature>
<dbReference type="RefSeq" id="WP_118281803.1">
    <property type="nucleotide sequence ID" value="NZ_JACOPG010000005.1"/>
</dbReference>
<feature type="active site" description="Proton acceptor" evidence="3">
    <location>
        <position position="72"/>
    </location>
</feature>
<dbReference type="CDD" id="cd00555">
    <property type="entry name" value="Maf"/>
    <property type="match status" value="1"/>
</dbReference>
<evidence type="ECO:0000313" key="5">
    <source>
        <dbReference type="Proteomes" id="UP000643810"/>
    </source>
</evidence>
<dbReference type="InterPro" id="IPR029001">
    <property type="entry name" value="ITPase-like_fam"/>
</dbReference>
<dbReference type="SUPFAM" id="SSF52972">
    <property type="entry name" value="ITPase-like"/>
    <property type="match status" value="1"/>
</dbReference>
<evidence type="ECO:0000256" key="3">
    <source>
        <dbReference type="HAMAP-Rule" id="MF_00528"/>
    </source>
</evidence>
<feature type="site" description="Important for substrate specificity" evidence="3">
    <location>
        <position position="170"/>
    </location>
</feature>
<protein>
    <recommendedName>
        <fullName evidence="3">dTTP/UTP pyrophosphatase</fullName>
        <shortName evidence="3">dTTPase/UTPase</shortName>
        <ecNumber evidence="3">3.6.1.9</ecNumber>
    </recommendedName>
    <alternativeName>
        <fullName evidence="3">Nucleoside triphosphate pyrophosphatase</fullName>
    </alternativeName>
    <alternativeName>
        <fullName evidence="3">Nucleotide pyrophosphatase</fullName>
        <shortName evidence="3">Nucleotide PPase</shortName>
    </alternativeName>
</protein>
<feature type="site" description="Important for substrate specificity" evidence="3">
    <location>
        <position position="73"/>
    </location>
</feature>
<reference evidence="4 5" key="1">
    <citation type="submission" date="2020-08" db="EMBL/GenBank/DDBJ databases">
        <title>Genome public.</title>
        <authorList>
            <person name="Liu C."/>
            <person name="Sun Q."/>
        </authorList>
    </citation>
    <scope>NUCLEOTIDE SEQUENCE [LARGE SCALE GENOMIC DNA]</scope>
    <source>
        <strain evidence="4 5">NSJ-9</strain>
    </source>
</reference>
<organism evidence="4 5">
    <name type="scientific">Roseburia lenta</name>
    <dbReference type="NCBI Taxonomy" id="2763061"/>
    <lineage>
        <taxon>Bacteria</taxon>
        <taxon>Bacillati</taxon>
        <taxon>Bacillota</taxon>
        <taxon>Clostridia</taxon>
        <taxon>Lachnospirales</taxon>
        <taxon>Lachnospiraceae</taxon>
        <taxon>Roseburia</taxon>
    </lineage>
</organism>
<dbReference type="PANTHER" id="PTHR43213">
    <property type="entry name" value="BIFUNCTIONAL DTTP/UTP PYROPHOSPHATASE/METHYLTRANSFERASE PROTEIN-RELATED"/>
    <property type="match status" value="1"/>
</dbReference>
<dbReference type="NCBIfam" id="TIGR00172">
    <property type="entry name" value="maf"/>
    <property type="match status" value="1"/>
</dbReference>
<gene>
    <name evidence="4" type="primary">maf</name>
    <name evidence="4" type="ORF">H8R94_11500</name>
</gene>
<dbReference type="HAMAP" id="MF_00528">
    <property type="entry name" value="Maf"/>
    <property type="match status" value="1"/>
</dbReference>
<comment type="cofactor">
    <cofactor evidence="1 3">
        <name>a divalent metal cation</name>
        <dbReference type="ChEBI" id="CHEBI:60240"/>
    </cofactor>
</comment>
<comment type="function">
    <text evidence="3">Nucleoside triphosphate pyrophosphatase that hydrolyzes dTTP and UTP. May have a dual role in cell division arrest and in preventing the incorporation of modified nucleotides into cellular nucleic acids.</text>
</comment>
<keyword evidence="3" id="KW-0963">Cytoplasm</keyword>
<dbReference type="Gene3D" id="3.90.950.10">
    <property type="match status" value="1"/>
</dbReference>
<comment type="subcellular location">
    <subcellularLocation>
        <location evidence="3">Cytoplasm</location>
    </subcellularLocation>
</comment>
<dbReference type="PANTHER" id="PTHR43213:SF5">
    <property type="entry name" value="BIFUNCTIONAL DTTP_UTP PYROPHOSPHATASE_METHYLTRANSFERASE PROTEIN-RELATED"/>
    <property type="match status" value="1"/>
</dbReference>
<comment type="caution">
    <text evidence="4">The sequence shown here is derived from an EMBL/GenBank/DDBJ whole genome shotgun (WGS) entry which is preliminary data.</text>
</comment>
<comment type="similarity">
    <text evidence="3">Belongs to the Maf family. YhdE subfamily.</text>
</comment>
<keyword evidence="3" id="KW-0546">Nucleotide metabolism</keyword>
<dbReference type="PIRSF" id="PIRSF006305">
    <property type="entry name" value="Maf"/>
    <property type="match status" value="1"/>
</dbReference>
<proteinExistence type="inferred from homology"/>
<dbReference type="EMBL" id="JACOPG010000005">
    <property type="protein sequence ID" value="MBC5687216.1"/>
    <property type="molecule type" value="Genomic_DNA"/>
</dbReference>
<dbReference type="Proteomes" id="UP000643810">
    <property type="component" value="Unassembled WGS sequence"/>
</dbReference>
<name>A0ABR7GIT5_9FIRM</name>
<dbReference type="EC" id="3.6.1.9" evidence="3"/>
<sequence length="209" mass="23078">MKLILASASPRRKELLEQIGLEFEVRTSGAEEFTTASQPGQIGQELSEIKAQAVWDTLTDAEKEDAVVIGADTIVCVRQSADSKQLEQGQEEKFFVLGKPKDEADAARMLHLLSGRVHQVFTGVTILSKEGKKTFYECTDVHVAKLSDQEIADYIATKDPMDKAGAYGIQGIFARHITGIEGDYNNVVGLPVASVYHELKPFLMERKSY</sequence>
<keyword evidence="2 3" id="KW-0378">Hydrolase</keyword>
<comment type="caution">
    <text evidence="3">Lacks conserved residue(s) required for the propagation of feature annotation.</text>
</comment>
<evidence type="ECO:0000313" key="4">
    <source>
        <dbReference type="EMBL" id="MBC5687216.1"/>
    </source>
</evidence>
<evidence type="ECO:0000256" key="2">
    <source>
        <dbReference type="ARBA" id="ARBA00022801"/>
    </source>
</evidence>
<accession>A0ABR7GIT5</accession>
<dbReference type="InterPro" id="IPR003697">
    <property type="entry name" value="Maf-like"/>
</dbReference>
<evidence type="ECO:0000256" key="1">
    <source>
        <dbReference type="ARBA" id="ARBA00001968"/>
    </source>
</evidence>